<sequence length="28" mass="3183">MEGNSRHTRNAGRLRKLVESVVEDVPEC</sequence>
<gene>
    <name evidence="1" type="primary">BnaA02g16860D</name>
    <name evidence="1" type="ORF">GSBRNA2T00092354001</name>
</gene>
<evidence type="ECO:0000313" key="2">
    <source>
        <dbReference type="Proteomes" id="UP000028999"/>
    </source>
</evidence>
<accession>A0A078IE61</accession>
<protein>
    <submittedName>
        <fullName evidence="1">BnaA02g16860D protein</fullName>
    </submittedName>
</protein>
<reference evidence="1 2" key="1">
    <citation type="journal article" date="2014" name="Science">
        <title>Plant genetics. Early allopolyploid evolution in the post-Neolithic Brassica napus oilseed genome.</title>
        <authorList>
            <person name="Chalhoub B."/>
            <person name="Denoeud F."/>
            <person name="Liu S."/>
            <person name="Parkin I.A."/>
            <person name="Tang H."/>
            <person name="Wang X."/>
            <person name="Chiquet J."/>
            <person name="Belcram H."/>
            <person name="Tong C."/>
            <person name="Samans B."/>
            <person name="Correa M."/>
            <person name="Da Silva C."/>
            <person name="Just J."/>
            <person name="Falentin C."/>
            <person name="Koh C.S."/>
            <person name="Le Clainche I."/>
            <person name="Bernard M."/>
            <person name="Bento P."/>
            <person name="Noel B."/>
            <person name="Labadie K."/>
            <person name="Alberti A."/>
            <person name="Charles M."/>
            <person name="Arnaud D."/>
            <person name="Guo H."/>
            <person name="Daviaud C."/>
            <person name="Alamery S."/>
            <person name="Jabbari K."/>
            <person name="Zhao M."/>
            <person name="Edger P.P."/>
            <person name="Chelaifa H."/>
            <person name="Tack D."/>
            <person name="Lassalle G."/>
            <person name="Mestiri I."/>
            <person name="Schnel N."/>
            <person name="Le Paslier M.C."/>
            <person name="Fan G."/>
            <person name="Renault V."/>
            <person name="Bayer P.E."/>
            <person name="Golicz A.A."/>
            <person name="Manoli S."/>
            <person name="Lee T.H."/>
            <person name="Thi V.H."/>
            <person name="Chalabi S."/>
            <person name="Hu Q."/>
            <person name="Fan C."/>
            <person name="Tollenaere R."/>
            <person name="Lu Y."/>
            <person name="Battail C."/>
            <person name="Shen J."/>
            <person name="Sidebottom C.H."/>
            <person name="Wang X."/>
            <person name="Canaguier A."/>
            <person name="Chauveau A."/>
            <person name="Berard A."/>
            <person name="Deniot G."/>
            <person name="Guan M."/>
            <person name="Liu Z."/>
            <person name="Sun F."/>
            <person name="Lim Y.P."/>
            <person name="Lyons E."/>
            <person name="Town C.D."/>
            <person name="Bancroft I."/>
            <person name="Wang X."/>
            <person name="Meng J."/>
            <person name="Ma J."/>
            <person name="Pires J.C."/>
            <person name="King G.J."/>
            <person name="Brunel D."/>
            <person name="Delourme R."/>
            <person name="Renard M."/>
            <person name="Aury J.M."/>
            <person name="Adams K.L."/>
            <person name="Batley J."/>
            <person name="Snowdon R.J."/>
            <person name="Tost J."/>
            <person name="Edwards D."/>
            <person name="Zhou Y."/>
            <person name="Hua W."/>
            <person name="Sharpe A.G."/>
            <person name="Paterson A.H."/>
            <person name="Guan C."/>
            <person name="Wincker P."/>
        </authorList>
    </citation>
    <scope>NUCLEOTIDE SEQUENCE [LARGE SCALE GENOMIC DNA]</scope>
    <source>
        <strain evidence="2">cv. Darmor-bzh</strain>
    </source>
</reference>
<organism evidence="1 2">
    <name type="scientific">Brassica napus</name>
    <name type="common">Rape</name>
    <dbReference type="NCBI Taxonomy" id="3708"/>
    <lineage>
        <taxon>Eukaryota</taxon>
        <taxon>Viridiplantae</taxon>
        <taxon>Streptophyta</taxon>
        <taxon>Embryophyta</taxon>
        <taxon>Tracheophyta</taxon>
        <taxon>Spermatophyta</taxon>
        <taxon>Magnoliopsida</taxon>
        <taxon>eudicotyledons</taxon>
        <taxon>Gunneridae</taxon>
        <taxon>Pentapetalae</taxon>
        <taxon>rosids</taxon>
        <taxon>malvids</taxon>
        <taxon>Brassicales</taxon>
        <taxon>Brassicaceae</taxon>
        <taxon>Brassiceae</taxon>
        <taxon>Brassica</taxon>
    </lineage>
</organism>
<dbReference type="Gramene" id="CDY49120">
    <property type="protein sequence ID" value="CDY49120"/>
    <property type="gene ID" value="GSBRNA2T00092354001"/>
</dbReference>
<dbReference type="PaxDb" id="3708-A0A078IE61"/>
<dbReference type="AlphaFoldDB" id="A0A078IE61"/>
<dbReference type="EMBL" id="LK032811">
    <property type="protein sequence ID" value="CDY49120.1"/>
    <property type="molecule type" value="Genomic_DNA"/>
</dbReference>
<evidence type="ECO:0000313" key="1">
    <source>
        <dbReference type="EMBL" id="CDY49120.1"/>
    </source>
</evidence>
<keyword evidence="2" id="KW-1185">Reference proteome</keyword>
<name>A0A078IE61_BRANA</name>
<proteinExistence type="predicted"/>
<dbReference type="Proteomes" id="UP000028999">
    <property type="component" value="Unassembled WGS sequence"/>
</dbReference>